<dbReference type="AlphaFoldDB" id="A0A0B4F1U8"/>
<dbReference type="VEuPathDB" id="FungiDB:MAN_06587"/>
<feature type="non-terminal residue" evidence="2">
    <location>
        <position position="1"/>
    </location>
</feature>
<protein>
    <submittedName>
        <fullName evidence="2">FAD dependent oxidoreductase family protein</fullName>
    </submittedName>
</protein>
<proteinExistence type="predicted"/>
<gene>
    <name evidence="2" type="ORF">MAN_06587</name>
</gene>
<sequence length="460" mass="51826">MKLITFHASWLSIVITISASDPLFDSNYAKQDIIFRDVAVIGGGATGTYAAINLRKLNQSVVLVEREANLGGHTNTYTDPTTQTTLDYGVQAYWNLSVTRDYFAHFDIPISNWEPEPKTAVYIDFKTGKQVEVRTSSNYSAYVQQLDKYPWLEYSWNQGHPVADDLLLPFRDFVAKYNLADIAYTTYFSCEGFANVLDQLTINVIKFFDKSYIGALTGDYVATKQHKNDEIYVRAKAELGQDALTSSTVIASKRSKTGVQLVVKTPSGKKLIRARKLLISMPTRMSDMKPFDVDGKESKVFSQWKYSAYYVMLVRKTGLPAGYKFLNADPSTTRFNIPRLPAPYQITETRIPGLFFVWYSAPKDMTQSEVQADVITIIKRLQDTVNGATKISPEFVRFNSHTPFKMVVSAESLINGFYSELFGLQGYRSTWYAGAAMMSHSSGVLWNYTSHLLPEMIAAP</sequence>
<keyword evidence="3" id="KW-1185">Reference proteome</keyword>
<keyword evidence="1" id="KW-0732">Signal</keyword>
<dbReference type="Gene3D" id="3.50.50.60">
    <property type="entry name" value="FAD/NAD(P)-binding domain"/>
    <property type="match status" value="1"/>
</dbReference>
<organism evidence="2 3">
    <name type="scientific">Metarhizium anisopliae (strain ARSEF 549)</name>
    <dbReference type="NCBI Taxonomy" id="3151832"/>
    <lineage>
        <taxon>Eukaryota</taxon>
        <taxon>Fungi</taxon>
        <taxon>Dikarya</taxon>
        <taxon>Ascomycota</taxon>
        <taxon>Pezizomycotina</taxon>
        <taxon>Sordariomycetes</taxon>
        <taxon>Hypocreomycetidae</taxon>
        <taxon>Hypocreales</taxon>
        <taxon>Clavicipitaceae</taxon>
        <taxon>Metarhizium</taxon>
    </lineage>
</organism>
<dbReference type="HOGENOM" id="CLU_028280_0_0_1"/>
<feature type="signal peptide" evidence="1">
    <location>
        <begin position="1"/>
        <end position="19"/>
    </location>
</feature>
<evidence type="ECO:0000313" key="3">
    <source>
        <dbReference type="Proteomes" id="UP000031186"/>
    </source>
</evidence>
<dbReference type="SUPFAM" id="SSF51905">
    <property type="entry name" value="FAD/NAD(P)-binding domain"/>
    <property type="match status" value="1"/>
</dbReference>
<dbReference type="InterPro" id="IPR036188">
    <property type="entry name" value="FAD/NAD-bd_sf"/>
</dbReference>
<comment type="caution">
    <text evidence="2">The sequence shown here is derived from an EMBL/GenBank/DDBJ whole genome shotgun (WGS) entry which is preliminary data.</text>
</comment>
<dbReference type="PANTHER" id="PTHR43734">
    <property type="entry name" value="PHYTOENE DESATURASE"/>
    <property type="match status" value="1"/>
</dbReference>
<dbReference type="Proteomes" id="UP000031186">
    <property type="component" value="Unassembled WGS sequence"/>
</dbReference>
<evidence type="ECO:0000256" key="1">
    <source>
        <dbReference type="SAM" id="SignalP"/>
    </source>
</evidence>
<feature type="chain" id="PRO_5002102164" evidence="1">
    <location>
        <begin position="20"/>
        <end position="460"/>
    </location>
</feature>
<reference evidence="2 3" key="1">
    <citation type="journal article" date="2014" name="Proc. Natl. Acad. Sci. U.S.A.">
        <title>Trajectory and genomic determinants of fungal-pathogen speciation and host adaptation.</title>
        <authorList>
            <person name="Hu X."/>
            <person name="Xiao G."/>
            <person name="Zheng P."/>
            <person name="Shang Y."/>
            <person name="Su Y."/>
            <person name="Zhang X."/>
            <person name="Liu X."/>
            <person name="Zhan S."/>
            <person name="St Leger R.J."/>
            <person name="Wang C."/>
        </authorList>
    </citation>
    <scope>NUCLEOTIDE SEQUENCE [LARGE SCALE GENOMIC DNA]</scope>
    <source>
        <strain evidence="2 3">ARSEF 549</strain>
    </source>
</reference>
<dbReference type="EMBL" id="AZNF01000008">
    <property type="protein sequence ID" value="KID64413.1"/>
    <property type="molecule type" value="Genomic_DNA"/>
</dbReference>
<dbReference type="OrthoDB" id="68575at2759"/>
<accession>A0A0B4F1U8</accession>
<dbReference type="Gene3D" id="1.10.405.20">
    <property type="match status" value="1"/>
</dbReference>
<dbReference type="Gene3D" id="3.30.70.1990">
    <property type="match status" value="1"/>
</dbReference>
<dbReference type="PANTHER" id="PTHR43734:SF1">
    <property type="entry name" value="PHYTOENE DESATURASE"/>
    <property type="match status" value="1"/>
</dbReference>
<dbReference type="Pfam" id="PF13450">
    <property type="entry name" value="NAD_binding_8"/>
    <property type="match status" value="1"/>
</dbReference>
<name>A0A0B4F1U8_METAF</name>
<evidence type="ECO:0000313" key="2">
    <source>
        <dbReference type="EMBL" id="KID64413.1"/>
    </source>
</evidence>